<dbReference type="InterPro" id="IPR010982">
    <property type="entry name" value="Lambda_DNA-bd_dom_sf"/>
</dbReference>
<evidence type="ECO:0000313" key="2">
    <source>
        <dbReference type="EMBL" id="MCF1595580.1"/>
    </source>
</evidence>
<dbReference type="InterPro" id="IPR043917">
    <property type="entry name" value="DUF5753"/>
</dbReference>
<dbReference type="AlphaFoldDB" id="A0A9X1Q007"/>
<accession>A0A9X1Q007</accession>
<evidence type="ECO:0000259" key="1">
    <source>
        <dbReference type="PROSITE" id="PS50943"/>
    </source>
</evidence>
<dbReference type="GO" id="GO:0003677">
    <property type="term" value="F:DNA binding"/>
    <property type="evidence" value="ECO:0007669"/>
    <property type="project" value="InterPro"/>
</dbReference>
<dbReference type="RefSeq" id="WP_234763875.1">
    <property type="nucleotide sequence ID" value="NZ_JAKEIP010000069.1"/>
</dbReference>
<dbReference type="SMART" id="SM00530">
    <property type="entry name" value="HTH_XRE"/>
    <property type="match status" value="1"/>
</dbReference>
<evidence type="ECO:0000313" key="3">
    <source>
        <dbReference type="Proteomes" id="UP001139384"/>
    </source>
</evidence>
<keyword evidence="3" id="KW-1185">Reference proteome</keyword>
<dbReference type="Gene3D" id="1.10.260.40">
    <property type="entry name" value="lambda repressor-like DNA-binding domains"/>
    <property type="match status" value="1"/>
</dbReference>
<dbReference type="SUPFAM" id="SSF47413">
    <property type="entry name" value="lambda repressor-like DNA-binding domains"/>
    <property type="match status" value="1"/>
</dbReference>
<gene>
    <name evidence="2" type="ORF">L0P92_18640</name>
</gene>
<name>A0A9X1Q007_STRM4</name>
<dbReference type="PROSITE" id="PS50943">
    <property type="entry name" value="HTH_CROC1"/>
    <property type="match status" value="1"/>
</dbReference>
<sequence length="293" mass="32511">MAADEFRRGGSVSTVLARKLGGELLRLREKAGLTQPQAAEALSATAPKVAKMERGWVPLRDPDIRVLCDLYGTTDPEVVGRLLKLARTDRERRKAKGWWNQYPGLHSLVEYVALEDIATNVRTWQSAIIPGLLQTADYARALAVGNGSWEDPDEIEPFVESRMTRQGRLKAENPLELWAVVHEGALRQLVGGREVMHAQLSHLVDVSRQPNVKLQVLPFLAGAHPGMTSAFTIVSFAEPGAMDVVYMDTSSSTLWLESEEDAVRHNNTFERIARGGLAPRDSTALIERIRKEL</sequence>
<proteinExistence type="predicted"/>
<dbReference type="Pfam" id="PF13560">
    <property type="entry name" value="HTH_31"/>
    <property type="match status" value="1"/>
</dbReference>
<dbReference type="EMBL" id="JAKEIP010000069">
    <property type="protein sequence ID" value="MCF1595580.1"/>
    <property type="molecule type" value="Genomic_DNA"/>
</dbReference>
<reference evidence="2" key="1">
    <citation type="submission" date="2022-01" db="EMBL/GenBank/DDBJ databases">
        <title>Draft Genome Sequences of Seven Type Strains of the Genus Streptomyces.</title>
        <authorList>
            <person name="Aziz S."/>
            <person name="Coretto E."/>
            <person name="Chronakova A."/>
            <person name="Sproer C."/>
            <person name="Huber K."/>
            <person name="Nouioui I."/>
            <person name="Gross H."/>
        </authorList>
    </citation>
    <scope>NUCLEOTIDE SEQUENCE</scope>
    <source>
        <strain evidence="2">DSM 103493</strain>
    </source>
</reference>
<dbReference type="InterPro" id="IPR001387">
    <property type="entry name" value="Cro/C1-type_HTH"/>
</dbReference>
<comment type="caution">
    <text evidence="2">The sequence shown here is derived from an EMBL/GenBank/DDBJ whole genome shotgun (WGS) entry which is preliminary data.</text>
</comment>
<dbReference type="Proteomes" id="UP001139384">
    <property type="component" value="Unassembled WGS sequence"/>
</dbReference>
<dbReference type="Pfam" id="PF19054">
    <property type="entry name" value="DUF5753"/>
    <property type="match status" value="1"/>
</dbReference>
<protein>
    <submittedName>
        <fullName evidence="2">Helix-turn-helix domain-containing protein</fullName>
    </submittedName>
</protein>
<dbReference type="CDD" id="cd00093">
    <property type="entry name" value="HTH_XRE"/>
    <property type="match status" value="1"/>
</dbReference>
<feature type="domain" description="HTH cro/C1-type" evidence="1">
    <location>
        <begin position="24"/>
        <end position="78"/>
    </location>
</feature>
<organism evidence="2 3">
    <name type="scientific">Streptomyces muensis</name>
    <dbReference type="NCBI Taxonomy" id="1077944"/>
    <lineage>
        <taxon>Bacteria</taxon>
        <taxon>Bacillati</taxon>
        <taxon>Actinomycetota</taxon>
        <taxon>Actinomycetes</taxon>
        <taxon>Kitasatosporales</taxon>
        <taxon>Streptomycetaceae</taxon>
        <taxon>Streptomyces</taxon>
    </lineage>
</organism>